<keyword evidence="6" id="KW-0677">Repeat</keyword>
<feature type="domain" description="Cyclic nucleotide-binding" evidence="18">
    <location>
        <begin position="714"/>
        <end position="841"/>
    </location>
</feature>
<dbReference type="GO" id="GO:0004622">
    <property type="term" value="F:phosphatidylcholine lysophospholipase activity"/>
    <property type="evidence" value="ECO:0007669"/>
    <property type="project" value="UniProtKB-EC"/>
</dbReference>
<dbReference type="CDD" id="cd00038">
    <property type="entry name" value="CAP_ED"/>
    <property type="match status" value="2"/>
</dbReference>
<organism evidence="20 21">
    <name type="scientific">Candida viswanathii</name>
    <dbReference type="NCBI Taxonomy" id="5486"/>
    <lineage>
        <taxon>Eukaryota</taxon>
        <taxon>Fungi</taxon>
        <taxon>Dikarya</taxon>
        <taxon>Ascomycota</taxon>
        <taxon>Saccharomycotina</taxon>
        <taxon>Pichiomycetes</taxon>
        <taxon>Debaryomycetaceae</taxon>
        <taxon>Candida/Lodderomyces clade</taxon>
        <taxon>Candida</taxon>
    </lineage>
</organism>
<dbReference type="PANTHER" id="PTHR14226:SF29">
    <property type="entry name" value="NEUROPATHY TARGET ESTERASE SWS"/>
    <property type="match status" value="1"/>
</dbReference>
<evidence type="ECO:0000256" key="11">
    <source>
        <dbReference type="ARBA" id="ARBA00023098"/>
    </source>
</evidence>
<keyword evidence="21" id="KW-1185">Reference proteome</keyword>
<dbReference type="InterPro" id="IPR018490">
    <property type="entry name" value="cNMP-bd_dom_sf"/>
</dbReference>
<dbReference type="SUPFAM" id="SSF52151">
    <property type="entry name" value="FabD/lysophospholipase-like"/>
    <property type="match status" value="1"/>
</dbReference>
<dbReference type="InterPro" id="IPR056556">
    <property type="entry name" value="NTE1_P-loop_dom"/>
</dbReference>
<feature type="transmembrane region" description="Helical" evidence="16">
    <location>
        <begin position="40"/>
        <end position="60"/>
    </location>
</feature>
<accession>A0A367YIW9</accession>
<protein>
    <recommendedName>
        <fullName evidence="4 16">Lysophospholipase NTE1</fullName>
        <ecNumber evidence="3 16">3.1.1.5</ecNumber>
    </recommendedName>
    <alternativeName>
        <fullName evidence="16">Intracellular phospholipase B</fullName>
    </alternativeName>
</protein>
<evidence type="ECO:0000256" key="1">
    <source>
        <dbReference type="ARBA" id="ARBA00004586"/>
    </source>
</evidence>
<dbReference type="PROSITE" id="PS51635">
    <property type="entry name" value="PNPLA"/>
    <property type="match status" value="1"/>
</dbReference>
<keyword evidence="5 16" id="KW-0812">Transmembrane</keyword>
<dbReference type="SUPFAM" id="SSF51206">
    <property type="entry name" value="cAMP-binding domain-like"/>
    <property type="match status" value="3"/>
</dbReference>
<evidence type="ECO:0000256" key="8">
    <source>
        <dbReference type="ARBA" id="ARBA00022824"/>
    </source>
</evidence>
<dbReference type="FunFam" id="3.40.1090.10:FF:000013">
    <property type="entry name" value="Lysophospholipase NTE1"/>
    <property type="match status" value="1"/>
</dbReference>
<dbReference type="Pfam" id="PF01734">
    <property type="entry name" value="Patatin"/>
    <property type="match status" value="1"/>
</dbReference>
<dbReference type="Gene3D" id="3.40.1090.10">
    <property type="entry name" value="Cytosolic phospholipase A2 catalytic domain"/>
    <property type="match status" value="2"/>
</dbReference>
<dbReference type="InterPro" id="IPR050301">
    <property type="entry name" value="NTE"/>
</dbReference>
<evidence type="ECO:0000256" key="12">
    <source>
        <dbReference type="ARBA" id="ARBA00023136"/>
    </source>
</evidence>
<evidence type="ECO:0000256" key="15">
    <source>
        <dbReference type="PROSITE-ProRule" id="PRU01161"/>
    </source>
</evidence>
<feature type="short sequence motif" description="GXSXG" evidence="15">
    <location>
        <begin position="1131"/>
        <end position="1135"/>
    </location>
</feature>
<evidence type="ECO:0000256" key="6">
    <source>
        <dbReference type="ARBA" id="ARBA00022737"/>
    </source>
</evidence>
<comment type="caution">
    <text evidence="20">The sequence shown here is derived from an EMBL/GenBank/DDBJ whole genome shotgun (WGS) entry which is preliminary data.</text>
</comment>
<evidence type="ECO:0000256" key="14">
    <source>
        <dbReference type="ARBA" id="ARBA00049531"/>
    </source>
</evidence>
<feature type="short sequence motif" description="DGA/G" evidence="15">
    <location>
        <begin position="1251"/>
        <end position="1253"/>
    </location>
</feature>
<keyword evidence="7 15" id="KW-0378">Hydrolase</keyword>
<comment type="function">
    <text evidence="13">Intracellular phospholipase B that catalyzes the double deacylation of phosphatidylcholine (PC) to glycerophosphocholine (GroPCho). Plays an important role in membrane lipid homeostasis. Responsible for the rapid PC turnover in response to inositol, elevated temperatures, or when choline is present in the growth medium.</text>
</comment>
<evidence type="ECO:0000313" key="20">
    <source>
        <dbReference type="EMBL" id="RCK65794.1"/>
    </source>
</evidence>
<dbReference type="GO" id="GO:0005789">
    <property type="term" value="C:endoplasmic reticulum membrane"/>
    <property type="evidence" value="ECO:0007669"/>
    <property type="project" value="UniProtKB-SubCell"/>
</dbReference>
<dbReference type="InterPro" id="IPR002641">
    <property type="entry name" value="PNPLA_dom"/>
</dbReference>
<reference evidence="20 21" key="1">
    <citation type="submission" date="2018-06" db="EMBL/GenBank/DDBJ databases">
        <title>Whole genome sequencing of Candida tropicalis (genome annotated by CSBL at Korea University).</title>
        <authorList>
            <person name="Ahn J."/>
        </authorList>
    </citation>
    <scope>NUCLEOTIDE SEQUENCE [LARGE SCALE GENOMIC DNA]</scope>
    <source>
        <strain evidence="20 21">ATCC 20962</strain>
    </source>
</reference>
<evidence type="ECO:0000256" key="10">
    <source>
        <dbReference type="ARBA" id="ARBA00022989"/>
    </source>
</evidence>
<dbReference type="Pfam" id="PF00027">
    <property type="entry name" value="cNMP_binding"/>
    <property type="match status" value="1"/>
</dbReference>
<dbReference type="OrthoDB" id="421051at2759"/>
<feature type="region of interest" description="Disordered" evidence="17">
    <location>
        <begin position="269"/>
        <end position="288"/>
    </location>
</feature>
<feature type="region of interest" description="Disordered" evidence="17">
    <location>
        <begin position="394"/>
        <end position="416"/>
    </location>
</feature>
<evidence type="ECO:0000256" key="17">
    <source>
        <dbReference type="SAM" id="MobiDB-lite"/>
    </source>
</evidence>
<evidence type="ECO:0000256" key="16">
    <source>
        <dbReference type="RuleBase" id="RU362043"/>
    </source>
</evidence>
<keyword evidence="11 15" id="KW-0443">Lipid metabolism</keyword>
<dbReference type="InterPro" id="IPR016035">
    <property type="entry name" value="Acyl_Trfase/lysoPLipase"/>
</dbReference>
<evidence type="ECO:0000259" key="18">
    <source>
        <dbReference type="PROSITE" id="PS50042"/>
    </source>
</evidence>
<evidence type="ECO:0000313" key="21">
    <source>
        <dbReference type="Proteomes" id="UP000253472"/>
    </source>
</evidence>
<feature type="compositionally biased region" description="Pro residues" evidence="17">
    <location>
        <begin position="273"/>
        <end position="284"/>
    </location>
</feature>
<evidence type="ECO:0000256" key="5">
    <source>
        <dbReference type="ARBA" id="ARBA00022692"/>
    </source>
</evidence>
<evidence type="ECO:0000259" key="19">
    <source>
        <dbReference type="PROSITE" id="PS51635"/>
    </source>
</evidence>
<evidence type="ECO:0000256" key="7">
    <source>
        <dbReference type="ARBA" id="ARBA00022801"/>
    </source>
</evidence>
<dbReference type="InterPro" id="IPR014710">
    <property type="entry name" value="RmlC-like_jellyroll"/>
</dbReference>
<keyword evidence="12 16" id="KW-0472">Membrane</keyword>
<keyword evidence="10 16" id="KW-1133">Transmembrane helix</keyword>
<dbReference type="SMART" id="SM00100">
    <property type="entry name" value="cNMP"/>
    <property type="match status" value="2"/>
</dbReference>
<feature type="active site" description="Proton acceptor" evidence="15">
    <location>
        <position position="1251"/>
    </location>
</feature>
<name>A0A367YIW9_9ASCO</name>
<keyword evidence="9 15" id="KW-0442">Lipid degradation</keyword>
<evidence type="ECO:0000256" key="4">
    <source>
        <dbReference type="ARBA" id="ARBA00018317"/>
    </source>
</evidence>
<keyword evidence="8 16" id="KW-0256">Endoplasmic reticulum</keyword>
<feature type="short sequence motif" description="GXGXXG" evidence="15">
    <location>
        <begin position="1104"/>
        <end position="1109"/>
    </location>
</feature>
<feature type="domain" description="Cyclic nucleotide-binding" evidence="18">
    <location>
        <begin position="608"/>
        <end position="701"/>
    </location>
</feature>
<evidence type="ECO:0000256" key="3">
    <source>
        <dbReference type="ARBA" id="ARBA00013274"/>
    </source>
</evidence>
<comment type="subcellular location">
    <subcellularLocation>
        <location evidence="1 16">Endoplasmic reticulum membrane</location>
    </subcellularLocation>
</comment>
<dbReference type="PROSITE" id="PS50042">
    <property type="entry name" value="CNMP_BINDING_3"/>
    <property type="match status" value="2"/>
</dbReference>
<dbReference type="InterPro" id="IPR000595">
    <property type="entry name" value="cNMP-bd_dom"/>
</dbReference>
<dbReference type="EC" id="3.1.1.5" evidence="3 16"/>
<dbReference type="EMBL" id="QLNQ01000019">
    <property type="protein sequence ID" value="RCK65794.1"/>
    <property type="molecule type" value="Genomic_DNA"/>
</dbReference>
<gene>
    <name evidence="20" type="primary">NTE1_0</name>
    <name evidence="20" type="ORF">Cantr_01492</name>
</gene>
<feature type="active site" description="Nucleophile" evidence="15">
    <location>
        <position position="1133"/>
    </location>
</feature>
<evidence type="ECO:0000256" key="13">
    <source>
        <dbReference type="ARBA" id="ARBA00024965"/>
    </source>
</evidence>
<evidence type="ECO:0000256" key="9">
    <source>
        <dbReference type="ARBA" id="ARBA00022963"/>
    </source>
</evidence>
<feature type="domain" description="PNPLA" evidence="19">
    <location>
        <begin position="1100"/>
        <end position="1264"/>
    </location>
</feature>
<dbReference type="Gene3D" id="2.60.120.10">
    <property type="entry name" value="Jelly Rolls"/>
    <property type="match status" value="2"/>
</dbReference>
<dbReference type="Proteomes" id="UP000253472">
    <property type="component" value="Unassembled WGS sequence"/>
</dbReference>
<dbReference type="PANTHER" id="PTHR14226">
    <property type="entry name" value="NEUROPATHY TARGET ESTERASE/SWISS CHEESE D.MELANOGASTER"/>
    <property type="match status" value="1"/>
</dbReference>
<dbReference type="STRING" id="5486.A0A367YIW9"/>
<evidence type="ECO:0000256" key="2">
    <source>
        <dbReference type="ARBA" id="ARBA00006636"/>
    </source>
</evidence>
<dbReference type="Pfam" id="PF24179">
    <property type="entry name" value="NTE_Ploop"/>
    <property type="match status" value="1"/>
</dbReference>
<dbReference type="GO" id="GO:0046486">
    <property type="term" value="P:glycerolipid metabolic process"/>
    <property type="evidence" value="ECO:0007669"/>
    <property type="project" value="UniProtKB-ARBA"/>
</dbReference>
<comment type="similarity">
    <text evidence="2 16">Belongs to the NTE family.</text>
</comment>
<comment type="catalytic activity">
    <reaction evidence="14 16">
        <text>a 1-acyl-sn-glycero-3-phosphocholine + H2O = sn-glycerol 3-phosphocholine + a fatty acid + H(+)</text>
        <dbReference type="Rhea" id="RHEA:15177"/>
        <dbReference type="ChEBI" id="CHEBI:15377"/>
        <dbReference type="ChEBI" id="CHEBI:15378"/>
        <dbReference type="ChEBI" id="CHEBI:16870"/>
        <dbReference type="ChEBI" id="CHEBI:28868"/>
        <dbReference type="ChEBI" id="CHEBI:58168"/>
        <dbReference type="EC" id="3.1.1.5"/>
    </reaction>
</comment>
<dbReference type="GO" id="GO:0016042">
    <property type="term" value="P:lipid catabolic process"/>
    <property type="evidence" value="ECO:0007669"/>
    <property type="project" value="UniProtKB-UniRule"/>
</dbReference>
<sequence length="1407" mass="157887">MDKTATNRSVTSLLENATLGSAPYDLFYMVSHVLGVLQRVVFQVLNFLVIEIPAFFIRLLSIDFQFSLHLSSLLLIVLSIGLLVFFVIRYKYLNSYSIPDNSTTQDFNHLNVFVEKSKLVKNPRNYLSQFMQGIKVFGYLEKSVFHELTKSMYTQKLTMNEVLILDESVGFLVVVEGVAQVYTKVSKDTRSSNGGIDADFFEDTGTQTDEFLTVGKKQYQLLNEVKSGTPLSSLFSTLELFQPKRNLPLTPREEDENSVVALNFDCAGSPSMAAPPPPPPPPPAMAEDPECNHEEYPEIIIRPKKLHNYDTVTIAIIPQSAFERVHMKYPKATSRIVAMVFTRLYKVTMNTLHNYLGLTGELLKLEIKLNEESVITNLPKHLVNGLLERLSKPQVTEEDNLPKKTKHHHHRQALQRTSSRYVLLDSKLTSNNPGDLLSSVPISRDEFVNKAVSKSSTATLSLDMDSGKTIRRANFTDEIEETEENSLRVAIVENIFKIIGIKDQNGYFVENAGENRSLSSSSSSSIIGLNRLSQSVLSTPSMRPSLGMRRSGNLMNTINLAELNGEPPVSSSPSPPILEVDAPAAARREIANKKRRIPDMSIKDAFSNHLEIKHLEPNSTIVRQDSITSGLYYVIDGELEVYHHSSEANSPNRYVYSVESGGIAGYLTSVVGLRSLVTIKTPKKSGAVVAYLSRSHYNSLLDKYYFLQLPVALRLKNLLSKQIITIDYALEWCHIPAGEVLFSQGDSANGFHVVLSGRFRAIRSGSRRDKHAQDEDVKILGEYGHGESIGEVEVLTATKRSHSLVAVRDSETARIPRSLFEMLANENPSIMVRVSRLVASKVLTQGNEPPTRGFITSSSSKSYTCTDYKTITILPTVSGLPVRQFAEKLVHAFKLIGRNVIALDQALILTHLGRHAFDESLSRLKMLGYFAYLEEEYETIVYICDTAVQSNWTSTCISQGDCILLLADAEDENNGVGEYEQLLVKLKNTARTDLCLIHQEKFVTAGSTSPWLKNRIWVQGHHHIQMKFDRGDVHLPSKKSFISDLANKISQNKTIKSTYEATKQHIRWYLNDDDGSKAMKMHKDDFMRLARILSNEAVGLVLGGGGSRGISHVGVVTALERHGIPVDIIGGTSIGSFVGGLYAKDYNIVSIYAMAKKFSKRVSSLWRMIFDLTYPVTSYITGYEFNRGIWKVFGFTEIEDFWIKYYCNSTNITNSTMDIHETGYAWRFIRASMSLCGLLPPITFKGCMLLDGGYLDNLPVIEMKKRGVKHIIAVDVGSVDDRTPMNYGDTLLGFWVLFNRWNPFSKHPNVPSMMEIQLRLTYVSSVNALEEAKRTADVYYLRPPIDGYATLDFGKFDEIYKVGLKYADDLITDWKCQNKLPAIAGLVEKNSSKEDGNKRILYRRNSI</sequence>
<feature type="transmembrane region" description="Helical" evidence="16">
    <location>
        <begin position="72"/>
        <end position="92"/>
    </location>
</feature>
<feature type="compositionally biased region" description="Basic residues" evidence="17">
    <location>
        <begin position="403"/>
        <end position="413"/>
    </location>
</feature>
<proteinExistence type="inferred from homology"/>